<reference evidence="4" key="1">
    <citation type="submission" date="2016-01" db="EMBL/GenBank/DDBJ databases">
        <authorList>
            <person name="Shapiro L."/>
        </authorList>
    </citation>
    <scope>NUCLEOTIDE SEQUENCE [LARGE SCALE GENOMIC DNA]</scope>
    <source>
        <strain evidence="4">MDcuke</strain>
    </source>
</reference>
<evidence type="ECO:0000256" key="1">
    <source>
        <dbReference type="ARBA" id="ARBA00010116"/>
    </source>
</evidence>
<dbReference type="Pfam" id="PF11924">
    <property type="entry name" value="IAT_beta"/>
    <property type="match status" value="1"/>
</dbReference>
<evidence type="ECO:0000259" key="2">
    <source>
        <dbReference type="Pfam" id="PF11924"/>
    </source>
</evidence>
<dbReference type="AlphaFoldDB" id="A0A345CRD3"/>
<feature type="domain" description="Inverse autotransporter beta-domain" evidence="2">
    <location>
        <begin position="2"/>
        <end position="103"/>
    </location>
</feature>
<proteinExistence type="inferred from homology"/>
<dbReference type="PANTHER" id="PTHR39576:SF1">
    <property type="entry name" value="INVASIN"/>
    <property type="match status" value="1"/>
</dbReference>
<dbReference type="EMBL" id="CP013970">
    <property type="protein sequence ID" value="AXF76000.1"/>
    <property type="molecule type" value="Genomic_DNA"/>
</dbReference>
<dbReference type="Proteomes" id="UP000264980">
    <property type="component" value="Chromosome"/>
</dbReference>
<accession>A0A345CRD3</accession>
<dbReference type="GO" id="GO:0009279">
    <property type="term" value="C:cell outer membrane"/>
    <property type="evidence" value="ECO:0007669"/>
    <property type="project" value="TreeGrafter"/>
</dbReference>
<protein>
    <recommendedName>
        <fullName evidence="2">Inverse autotransporter beta-domain domain-containing protein</fullName>
    </recommendedName>
</protein>
<gene>
    <name evidence="3" type="ORF">AV903_07985</name>
</gene>
<dbReference type="Gene3D" id="2.40.160.160">
    <property type="entry name" value="Inverse autotransporter, beta-domain"/>
    <property type="match status" value="1"/>
</dbReference>
<evidence type="ECO:0000313" key="3">
    <source>
        <dbReference type="EMBL" id="AXF76000.1"/>
    </source>
</evidence>
<comment type="similarity">
    <text evidence="1">Belongs to the intimin/invasin family.</text>
</comment>
<dbReference type="InterPro" id="IPR024519">
    <property type="entry name" value="IAT_beta"/>
</dbReference>
<sequence>MDSLLTSGQQRGSLWAEVSGQFLRFSANYYQPLSGWYDDTDSMQSRMAHGYDVATQGYLPFYQQSGVSLSYEQYLSSNVDLFNSGTYCNNPAAIGPGINHTPYANGFT</sequence>
<organism evidence="3 4">
    <name type="scientific">Erwinia tracheiphila</name>
    <dbReference type="NCBI Taxonomy" id="65700"/>
    <lineage>
        <taxon>Bacteria</taxon>
        <taxon>Pseudomonadati</taxon>
        <taxon>Pseudomonadota</taxon>
        <taxon>Gammaproteobacteria</taxon>
        <taxon>Enterobacterales</taxon>
        <taxon>Erwiniaceae</taxon>
        <taxon>Erwinia</taxon>
    </lineage>
</organism>
<name>A0A345CRD3_9GAMM</name>
<dbReference type="PANTHER" id="PTHR39576">
    <property type="entry name" value="ATTACHING AND EFFACING PROTEIN HOMOLOG-RELATED-RELATED"/>
    <property type="match status" value="1"/>
</dbReference>
<evidence type="ECO:0000313" key="4">
    <source>
        <dbReference type="Proteomes" id="UP000264980"/>
    </source>
</evidence>
<dbReference type="InterPro" id="IPR051715">
    <property type="entry name" value="Intimin-Invasin_domain"/>
</dbReference>
<dbReference type="InterPro" id="IPR038177">
    <property type="entry name" value="IAT_beta_sf"/>
</dbReference>